<dbReference type="KEGG" id="more:E1B28_012324"/>
<organism evidence="4 5">
    <name type="scientific">Marasmius oreades</name>
    <name type="common">fairy-ring Marasmius</name>
    <dbReference type="NCBI Taxonomy" id="181124"/>
    <lineage>
        <taxon>Eukaryota</taxon>
        <taxon>Fungi</taxon>
        <taxon>Dikarya</taxon>
        <taxon>Basidiomycota</taxon>
        <taxon>Agaricomycotina</taxon>
        <taxon>Agaricomycetes</taxon>
        <taxon>Agaricomycetidae</taxon>
        <taxon>Agaricales</taxon>
        <taxon>Marasmiineae</taxon>
        <taxon>Marasmiaceae</taxon>
        <taxon>Marasmius</taxon>
    </lineage>
</organism>
<dbReference type="PROSITE" id="PS51504">
    <property type="entry name" value="H15"/>
    <property type="match status" value="1"/>
</dbReference>
<accession>A0A9P7RR95</accession>
<protein>
    <recommendedName>
        <fullName evidence="1">Histone H1</fullName>
    </recommendedName>
</protein>
<feature type="compositionally biased region" description="Polar residues" evidence="2">
    <location>
        <begin position="378"/>
        <end position="403"/>
    </location>
</feature>
<dbReference type="InterPro" id="IPR005818">
    <property type="entry name" value="Histone_H1/H5_H15"/>
</dbReference>
<feature type="compositionally biased region" description="Basic and acidic residues" evidence="2">
    <location>
        <begin position="322"/>
        <end position="344"/>
    </location>
</feature>
<sequence>MQLSPAYPFPFHQLQPQSSDYELKRRYLALLSPQQIIEICLIFDVHVPPYIKTTIWPVDLNAAIGSMQRRESSQQETNGSTSQPPNDEKKDPLPIMDSLLGPLDEKNGAERTQRSTPVNPKPPQPEPPAPEKSPPPPRPANYTPSETAPTTPPPYPSPVLPAPTTPAPSLPAAPQPQPAASAPPRPPQSGYNHQPYGFAGQSPYQFASYYPQQWGAYPHIRYPFSSGVSFPAPHLQGFPPSVASPVTKAPVVSLPPVPVADANADDLPSYEDMIVEILSGLGEESEGLAPKDLWTWMASRYPVQSNFRPSAGQALQKAFKKGRFEKSESGRYRLNPDWKTEGAPRKGTRRPQVQSGRGTSQGRPPPFTNTPLLRGSPAPSTFTNTSSTNDRPQQMFGYSNYTPPSAARTGPPASGPQSSASGPALEEGTGDVGDVFEAAQHILKAINFGGLLEVNDETETTSVANTDVAVDTSSSLQGGDRDENVRGELQAQLALLVVQLGEILQEDLVGDEREGEIHGDNKTELSRNGVQTVEGTEGKPDIEMEDCDSDADMEFVIV</sequence>
<feature type="compositionally biased region" description="Low complexity" evidence="2">
    <location>
        <begin position="140"/>
        <end position="149"/>
    </location>
</feature>
<dbReference type="GO" id="GO:0006334">
    <property type="term" value="P:nucleosome assembly"/>
    <property type="evidence" value="ECO:0007669"/>
    <property type="project" value="InterPro"/>
</dbReference>
<feature type="compositionally biased region" description="Low complexity" evidence="2">
    <location>
        <begin position="410"/>
        <end position="424"/>
    </location>
</feature>
<dbReference type="Pfam" id="PF00538">
    <property type="entry name" value="Linker_histone"/>
    <property type="match status" value="1"/>
</dbReference>
<feature type="domain" description="H15" evidence="3">
    <location>
        <begin position="266"/>
        <end position="336"/>
    </location>
</feature>
<dbReference type="OrthoDB" id="5863171at2759"/>
<dbReference type="Gene3D" id="1.10.10.10">
    <property type="entry name" value="Winged helix-like DNA-binding domain superfamily/Winged helix DNA-binding domain"/>
    <property type="match status" value="1"/>
</dbReference>
<dbReference type="RefSeq" id="XP_043004785.1">
    <property type="nucleotide sequence ID" value="XM_043157418.1"/>
</dbReference>
<feature type="compositionally biased region" description="Basic and acidic residues" evidence="2">
    <location>
        <begin position="103"/>
        <end position="113"/>
    </location>
</feature>
<feature type="compositionally biased region" description="Pro residues" evidence="2">
    <location>
        <begin position="119"/>
        <end position="139"/>
    </location>
</feature>
<proteinExistence type="predicted"/>
<dbReference type="Proteomes" id="UP001049176">
    <property type="component" value="Chromosome 8"/>
</dbReference>
<comment type="caution">
    <text evidence="4">The sequence shown here is derived from an EMBL/GenBank/DDBJ whole genome shotgun (WGS) entry which is preliminary data.</text>
</comment>
<feature type="compositionally biased region" description="Polar residues" evidence="2">
    <location>
        <begin position="351"/>
        <end position="362"/>
    </location>
</feature>
<dbReference type="EMBL" id="CM032188">
    <property type="protein sequence ID" value="KAG7088314.1"/>
    <property type="molecule type" value="Genomic_DNA"/>
</dbReference>
<dbReference type="AlphaFoldDB" id="A0A9P7RR95"/>
<dbReference type="GeneID" id="66081399"/>
<evidence type="ECO:0000256" key="2">
    <source>
        <dbReference type="SAM" id="MobiDB-lite"/>
    </source>
</evidence>
<feature type="compositionally biased region" description="Polar residues" evidence="2">
    <location>
        <begin position="74"/>
        <end position="85"/>
    </location>
</feature>
<dbReference type="GO" id="GO:0003677">
    <property type="term" value="F:DNA binding"/>
    <property type="evidence" value="ECO:0007669"/>
    <property type="project" value="InterPro"/>
</dbReference>
<feature type="compositionally biased region" description="Pro residues" evidence="2">
    <location>
        <begin position="150"/>
        <end position="187"/>
    </location>
</feature>
<evidence type="ECO:0000259" key="3">
    <source>
        <dbReference type="PROSITE" id="PS51504"/>
    </source>
</evidence>
<name>A0A9P7RR95_9AGAR</name>
<evidence type="ECO:0000256" key="1">
    <source>
        <dbReference type="ARBA" id="ARBA00020833"/>
    </source>
</evidence>
<evidence type="ECO:0000313" key="4">
    <source>
        <dbReference type="EMBL" id="KAG7088314.1"/>
    </source>
</evidence>
<dbReference type="InterPro" id="IPR036390">
    <property type="entry name" value="WH_DNA-bd_sf"/>
</dbReference>
<evidence type="ECO:0000313" key="5">
    <source>
        <dbReference type="Proteomes" id="UP001049176"/>
    </source>
</evidence>
<reference evidence="4" key="1">
    <citation type="journal article" date="2021" name="Genome Biol. Evol.">
        <title>The assembled and annotated genome of the fairy-ring fungus Marasmius oreades.</title>
        <authorList>
            <person name="Hiltunen M."/>
            <person name="Ament-Velasquez S.L."/>
            <person name="Johannesson H."/>
        </authorList>
    </citation>
    <scope>NUCLEOTIDE SEQUENCE</scope>
    <source>
        <strain evidence="4">03SP1</strain>
    </source>
</reference>
<keyword evidence="5" id="KW-1185">Reference proteome</keyword>
<feature type="region of interest" description="Disordered" evidence="2">
    <location>
        <begin position="319"/>
        <end position="430"/>
    </location>
</feature>
<dbReference type="GO" id="GO:0000786">
    <property type="term" value="C:nucleosome"/>
    <property type="evidence" value="ECO:0007669"/>
    <property type="project" value="InterPro"/>
</dbReference>
<dbReference type="SUPFAM" id="SSF46785">
    <property type="entry name" value="Winged helix' DNA-binding domain"/>
    <property type="match status" value="1"/>
</dbReference>
<gene>
    <name evidence="4" type="ORF">E1B28_012324</name>
</gene>
<feature type="region of interest" description="Disordered" evidence="2">
    <location>
        <begin position="67"/>
        <end position="197"/>
    </location>
</feature>
<dbReference type="InterPro" id="IPR036388">
    <property type="entry name" value="WH-like_DNA-bd_sf"/>
</dbReference>